<protein>
    <submittedName>
        <fullName evidence="3">Type III restriction enzyme</fullName>
    </submittedName>
</protein>
<sequence>MKLQFKHQQFQTDAAQKVIDAFAGQPYYNKAEYIMNMGLRSGDIPFTQIGFGNNPLVLNSHEIASNIRSLQMLQDIKPIDALEGEGVQLTIEMETGTGKTYTYIKTMYELNRQYGWSKFIIIVPSIAIREGVQKSFQVMSDHFAAEYEGKRIQHFIYNSKQLSKIQAFADDDKLHVMIINTQAFNSSFNETNKRNETARIIFSKRDDFGSRRPIDVLAKTNPIVIIDEPQRASGTATIKAISQFNPLFVLRYSATHRQVLNMVYRLDAIDAYNQHLVKKIEVKGIHQQGSTATYGYVYLEEILIGKGNPQARLHFDMGTTSGTKQVNRLVGEGFNLYEQSGHLQEYKNHFVVESIDGRKGTVRFLNGIELHQGEAVGKISEAVMRRTQIRETIKSHIERERRLFAKGIKVLSLFFIDHVDNYRIYEGSSSSKGSYAQMFEEEYTHVIEELQPTLFDDTAYLDYLKKSHAQEVHNGYFSRDKQGNFIDSKEKKGEGGSDDQSAYDLIMKDKERLLSFEEPTRFIFSHSTLREGWDNPNVFQICFLKEGNSQMSKRQEVGRGMRLCVDKHGVRQDAELLGKEGVFDINILTVIASESYQQFSQQLQKEIADDLHSRPMKVTPRLFVGHTYTDENGSQVTISEDHARKIYNQLIKRDYVNDDGQLTPAYYTAKAEGTLDFGQELEPIRQGIIDTLDKILSPDSIKIDDARRPKEAIFQEEHFKRDEFQKLWKQISIKTFYKVDFETDELIAKAIKAIDERLTVTKIRMVVEQGTMDKIESKEALQQGAAMKLTKVENLKVYEGVGGSVTYDLIGKLVEATGLTRRTIVAILKGIRPDTFHQFKLNPEEFIRRVVHIINDEKAMAVVQKIVYEKTDDTYTMDIFTESTLRGKLGINAIESHKSLYDLVVVDSEGVEKSFATELEQQDEVVVYTKLPRGFYINTPMGHYNPDWAIVFREGSVNHIYFVAETKGNDWQRSQLRGAEEAKIECAARHFKALSQGEKGICYGVVKDYKTLLDKVMK</sequence>
<dbReference type="SUPFAM" id="SSF52540">
    <property type="entry name" value="P-loop containing nucleoside triphosphate hydrolases"/>
    <property type="match status" value="2"/>
</dbReference>
<name>A0A1H2XCB2_9FLAO</name>
<dbReference type="Pfam" id="PF19778">
    <property type="entry name" value="RE_endonuc"/>
    <property type="match status" value="1"/>
</dbReference>
<dbReference type="EMBL" id="FNND01000005">
    <property type="protein sequence ID" value="SDW90441.1"/>
    <property type="molecule type" value="Genomic_DNA"/>
</dbReference>
<dbReference type="RefSeq" id="WP_016420914.1">
    <property type="nucleotide sequence ID" value="NZ_FNND01000005.1"/>
</dbReference>
<accession>A0A1H2XCB2</accession>
<dbReference type="GeneID" id="85016714"/>
<dbReference type="PANTHER" id="PTHR47396:SF1">
    <property type="entry name" value="ATP-DEPENDENT HELICASE IRC3-RELATED"/>
    <property type="match status" value="1"/>
</dbReference>
<evidence type="ECO:0000259" key="2">
    <source>
        <dbReference type="Pfam" id="PF19778"/>
    </source>
</evidence>
<dbReference type="InterPro" id="IPR006935">
    <property type="entry name" value="Helicase/UvrB_N"/>
</dbReference>
<organism evidence="3 4">
    <name type="scientific">Capnocytophaga granulosa</name>
    <dbReference type="NCBI Taxonomy" id="45242"/>
    <lineage>
        <taxon>Bacteria</taxon>
        <taxon>Pseudomonadati</taxon>
        <taxon>Bacteroidota</taxon>
        <taxon>Flavobacteriia</taxon>
        <taxon>Flavobacteriales</taxon>
        <taxon>Flavobacteriaceae</taxon>
        <taxon>Capnocytophaga</taxon>
    </lineage>
</organism>
<dbReference type="OrthoDB" id="9804145at2"/>
<dbReference type="GO" id="GO:0005829">
    <property type="term" value="C:cytosol"/>
    <property type="evidence" value="ECO:0007669"/>
    <property type="project" value="TreeGrafter"/>
</dbReference>
<keyword evidence="4" id="KW-1185">Reference proteome</keyword>
<evidence type="ECO:0000259" key="1">
    <source>
        <dbReference type="Pfam" id="PF04851"/>
    </source>
</evidence>
<feature type="domain" description="Type III restriction enzyme C-terminal endonuclease" evidence="2">
    <location>
        <begin position="898"/>
        <end position="1007"/>
    </location>
</feature>
<dbReference type="Pfam" id="PF04851">
    <property type="entry name" value="ResIII"/>
    <property type="match status" value="1"/>
</dbReference>
<dbReference type="Gene3D" id="3.40.50.300">
    <property type="entry name" value="P-loop containing nucleotide triphosphate hydrolases"/>
    <property type="match status" value="2"/>
</dbReference>
<reference evidence="3 4" key="1">
    <citation type="submission" date="2016-10" db="EMBL/GenBank/DDBJ databases">
        <authorList>
            <person name="Varghese N."/>
            <person name="Submissions S."/>
        </authorList>
    </citation>
    <scope>NUCLEOTIDE SEQUENCE [LARGE SCALE GENOMIC DNA]</scope>
    <source>
        <strain evidence="3 4">DSM 11449</strain>
    </source>
</reference>
<dbReference type="InterPro" id="IPR045572">
    <property type="entry name" value="RE_endonuc_C"/>
</dbReference>
<dbReference type="GO" id="GO:0005524">
    <property type="term" value="F:ATP binding"/>
    <property type="evidence" value="ECO:0007669"/>
    <property type="project" value="InterPro"/>
</dbReference>
<dbReference type="PANTHER" id="PTHR47396">
    <property type="entry name" value="TYPE I RESTRICTION ENZYME ECOKI R PROTEIN"/>
    <property type="match status" value="1"/>
</dbReference>
<dbReference type="GO" id="GO:0015668">
    <property type="term" value="F:type III site-specific deoxyribonuclease activity"/>
    <property type="evidence" value="ECO:0007669"/>
    <property type="project" value="InterPro"/>
</dbReference>
<dbReference type="AlphaFoldDB" id="A0A1H2XCB2"/>
<evidence type="ECO:0000313" key="3">
    <source>
        <dbReference type="EMBL" id="SDW90441.1"/>
    </source>
</evidence>
<evidence type="ECO:0000313" key="4">
    <source>
        <dbReference type="Proteomes" id="UP000182771"/>
    </source>
</evidence>
<proteinExistence type="predicted"/>
<dbReference type="InterPro" id="IPR050742">
    <property type="entry name" value="Helicase_Restrict-Modif_Enz"/>
</dbReference>
<comment type="caution">
    <text evidence="3">The sequence shown here is derived from an EMBL/GenBank/DDBJ whole genome shotgun (WGS) entry which is preliminary data.</text>
</comment>
<dbReference type="InterPro" id="IPR027417">
    <property type="entry name" value="P-loop_NTPase"/>
</dbReference>
<dbReference type="GO" id="GO:0003677">
    <property type="term" value="F:DNA binding"/>
    <property type="evidence" value="ECO:0007669"/>
    <property type="project" value="InterPro"/>
</dbReference>
<feature type="domain" description="Helicase/UvrB N-terminal" evidence="1">
    <location>
        <begin position="87"/>
        <end position="256"/>
    </location>
</feature>
<gene>
    <name evidence="3" type="ORF">SAMN05444420_10566</name>
</gene>
<dbReference type="Proteomes" id="UP000182771">
    <property type="component" value="Unassembled WGS sequence"/>
</dbReference>